<comment type="function">
    <text evidence="5">Required for morphogenesis and for the elongation of the flagellar filament by facilitating polymerization of the flagellin monomers at the tip of growing filament. Forms a capping structure, which prevents flagellin subunits (transported through the central channel of the flagellum) from leaking out without polymerization at the distal end.</text>
</comment>
<keyword evidence="8" id="KW-0282">Flagellum</keyword>
<evidence type="ECO:0000259" key="6">
    <source>
        <dbReference type="Pfam" id="PF02465"/>
    </source>
</evidence>
<evidence type="ECO:0000256" key="2">
    <source>
        <dbReference type="ARBA" id="ARBA00011255"/>
    </source>
</evidence>
<dbReference type="PANTHER" id="PTHR30288">
    <property type="entry name" value="FLAGELLAR CAP/ASSEMBLY PROTEIN FLID"/>
    <property type="match status" value="1"/>
</dbReference>
<comment type="similarity">
    <text evidence="1 5">Belongs to the FliD family.</text>
</comment>
<evidence type="ECO:0000256" key="3">
    <source>
        <dbReference type="ARBA" id="ARBA00023054"/>
    </source>
</evidence>
<dbReference type="Pfam" id="PF02465">
    <property type="entry name" value="FliD_N"/>
    <property type="match status" value="1"/>
</dbReference>
<evidence type="ECO:0000256" key="1">
    <source>
        <dbReference type="ARBA" id="ARBA00009764"/>
    </source>
</evidence>
<comment type="subcellular location">
    <subcellularLocation>
        <location evidence="5">Secreted</location>
    </subcellularLocation>
    <subcellularLocation>
        <location evidence="5">Bacterial flagellum</location>
    </subcellularLocation>
</comment>
<dbReference type="PANTHER" id="PTHR30288:SF0">
    <property type="entry name" value="FLAGELLAR HOOK-ASSOCIATED PROTEIN 2"/>
    <property type="match status" value="1"/>
</dbReference>
<keyword evidence="3" id="KW-0175">Coiled coil</keyword>
<dbReference type="Proteomes" id="UP001501161">
    <property type="component" value="Unassembled WGS sequence"/>
</dbReference>
<comment type="subunit">
    <text evidence="2 5">Homopentamer.</text>
</comment>
<dbReference type="InterPro" id="IPR003481">
    <property type="entry name" value="FliD_N"/>
</dbReference>
<evidence type="ECO:0000256" key="4">
    <source>
        <dbReference type="ARBA" id="ARBA00023143"/>
    </source>
</evidence>
<protein>
    <recommendedName>
        <fullName evidence="5">Flagellar hook-associated protein 2</fullName>
        <shortName evidence="5">HAP2</shortName>
    </recommendedName>
    <alternativeName>
        <fullName evidence="5">Flagellar cap protein</fullName>
    </alternativeName>
</protein>
<name>A0ABP5IHV4_9ACTN</name>
<dbReference type="RefSeq" id="WP_231250195.1">
    <property type="nucleotide sequence ID" value="NZ_BAAAMQ010000009.1"/>
</dbReference>
<dbReference type="InterPro" id="IPR010809">
    <property type="entry name" value="FliD_C"/>
</dbReference>
<evidence type="ECO:0000313" key="9">
    <source>
        <dbReference type="Proteomes" id="UP001501161"/>
    </source>
</evidence>
<keyword evidence="8" id="KW-0966">Cell projection</keyword>
<evidence type="ECO:0000313" key="8">
    <source>
        <dbReference type="EMBL" id="GAA2100789.1"/>
    </source>
</evidence>
<keyword evidence="5" id="KW-0964">Secreted</keyword>
<sequence>MSGSASISGLASGLDTATLISQLMQLEAAPQTRLRSRASREQLEVNALQTLNARIASLATQARDLTRPTSWNALTATSTLTAVSVVAGPTATPGGFSLRVDRTAAAHRLEHASAVGLDAAGTTPASVRLDRLDGTAPLDLTTDGTLRGLVSAINDPLNATGLRATAVRVGADEFRLVVESAGTGAAGDFSLTDASSGDALLGGAVVRPGRDAQVTVGEGIMVTSTTNTFADLAPGLTVTLGAAATGSGEVSVAADPDAMVARVKSVVEAVNATLAEIDSLTAFNPAGKTAGLLNGDSGVRDVRSVLLATVFSGDGATMADVGIQTDRTGRLVLDEARLRESFVADPADVRSRLAGGSGLMDRIAAAASAASDKYTGSLTTAIAGRTTSIRRLNDGVEAWDDRLEMRRATLTRQFTALETALSQMNSQSAWLAGQISSLPTSGS</sequence>
<keyword evidence="4 5" id="KW-0975">Bacterial flagellum</keyword>
<keyword evidence="9" id="KW-1185">Reference proteome</keyword>
<reference evidence="9" key="1">
    <citation type="journal article" date="2019" name="Int. J. Syst. Evol. Microbiol.">
        <title>The Global Catalogue of Microorganisms (GCM) 10K type strain sequencing project: providing services to taxonomists for standard genome sequencing and annotation.</title>
        <authorList>
            <consortium name="The Broad Institute Genomics Platform"/>
            <consortium name="The Broad Institute Genome Sequencing Center for Infectious Disease"/>
            <person name="Wu L."/>
            <person name="Ma J."/>
        </authorList>
    </citation>
    <scope>NUCLEOTIDE SEQUENCE [LARGE SCALE GENOMIC DNA]</scope>
    <source>
        <strain evidence="9">JCM 13813</strain>
    </source>
</reference>
<dbReference type="InterPro" id="IPR040026">
    <property type="entry name" value="FliD"/>
</dbReference>
<feature type="domain" description="Flagellar hook-associated protein 2 C-terminal" evidence="7">
    <location>
        <begin position="209"/>
        <end position="426"/>
    </location>
</feature>
<accession>A0ABP5IHV4</accession>
<comment type="caution">
    <text evidence="8">The sequence shown here is derived from an EMBL/GenBank/DDBJ whole genome shotgun (WGS) entry which is preliminary data.</text>
</comment>
<gene>
    <name evidence="8" type="primary">fliD</name>
    <name evidence="8" type="ORF">GCM10009726_10860</name>
</gene>
<feature type="domain" description="Flagellar hook-associated protein 2 N-terminal" evidence="6">
    <location>
        <begin position="12"/>
        <end position="107"/>
    </location>
</feature>
<evidence type="ECO:0000256" key="5">
    <source>
        <dbReference type="RuleBase" id="RU362066"/>
    </source>
</evidence>
<proteinExistence type="inferred from homology"/>
<organism evidence="8 9">
    <name type="scientific">Nocardioides furvisabuli</name>
    <dbReference type="NCBI Taxonomy" id="375542"/>
    <lineage>
        <taxon>Bacteria</taxon>
        <taxon>Bacillati</taxon>
        <taxon>Actinomycetota</taxon>
        <taxon>Actinomycetes</taxon>
        <taxon>Propionibacteriales</taxon>
        <taxon>Nocardioidaceae</taxon>
        <taxon>Nocardioides</taxon>
    </lineage>
</organism>
<dbReference type="EMBL" id="BAAAMQ010000009">
    <property type="protein sequence ID" value="GAA2100789.1"/>
    <property type="molecule type" value="Genomic_DNA"/>
</dbReference>
<dbReference type="Pfam" id="PF07195">
    <property type="entry name" value="FliD_C"/>
    <property type="match status" value="1"/>
</dbReference>
<evidence type="ECO:0000259" key="7">
    <source>
        <dbReference type="Pfam" id="PF07195"/>
    </source>
</evidence>
<keyword evidence="8" id="KW-0969">Cilium</keyword>